<feature type="compositionally biased region" description="Low complexity" evidence="1">
    <location>
        <begin position="55"/>
        <end position="66"/>
    </location>
</feature>
<feature type="compositionally biased region" description="Polar residues" evidence="1">
    <location>
        <begin position="26"/>
        <end position="44"/>
    </location>
</feature>
<feature type="compositionally biased region" description="Polar residues" evidence="1">
    <location>
        <begin position="412"/>
        <end position="455"/>
    </location>
</feature>
<feature type="region of interest" description="Disordered" evidence="1">
    <location>
        <begin position="251"/>
        <end position="271"/>
    </location>
</feature>
<feature type="compositionally biased region" description="Polar residues" evidence="1">
    <location>
        <begin position="625"/>
        <end position="643"/>
    </location>
</feature>
<dbReference type="InterPro" id="IPR027979">
    <property type="entry name" value="DUF4655"/>
</dbReference>
<gene>
    <name evidence="2" type="ORF">KIL84_000392</name>
</gene>
<dbReference type="Gene3D" id="1.10.287.3160">
    <property type="match status" value="1"/>
</dbReference>
<feature type="compositionally biased region" description="Polar residues" evidence="1">
    <location>
        <begin position="352"/>
        <end position="395"/>
    </location>
</feature>
<reference evidence="2" key="1">
    <citation type="submission" date="2021-09" db="EMBL/GenBank/DDBJ databases">
        <title>The genome of Mauremys mutica provides insights into the evolution of semi-aquatic lifestyle.</title>
        <authorList>
            <person name="Gong S."/>
            <person name="Gao Y."/>
        </authorList>
    </citation>
    <scope>NUCLEOTIDE SEQUENCE</scope>
    <source>
        <strain evidence="2">MM-2020</strain>
        <tissue evidence="2">Muscle</tissue>
    </source>
</reference>
<dbReference type="PANTHER" id="PTHR37884:SF1">
    <property type="entry name" value="SEPTIN 4"/>
    <property type="match status" value="1"/>
</dbReference>
<feature type="region of interest" description="Disordered" evidence="1">
    <location>
        <begin position="300"/>
        <end position="576"/>
    </location>
</feature>
<evidence type="ECO:0000313" key="3">
    <source>
        <dbReference type="Proteomes" id="UP000827986"/>
    </source>
</evidence>
<dbReference type="AlphaFoldDB" id="A0A9D3XG85"/>
<dbReference type="Proteomes" id="UP000827986">
    <property type="component" value="Unassembled WGS sequence"/>
</dbReference>
<feature type="compositionally biased region" description="Basic and acidic residues" evidence="1">
    <location>
        <begin position="99"/>
        <end position="116"/>
    </location>
</feature>
<accession>A0A9D3XG85</accession>
<feature type="region of interest" description="Disordered" evidence="1">
    <location>
        <begin position="1"/>
        <end position="66"/>
    </location>
</feature>
<protein>
    <submittedName>
        <fullName evidence="2">Uncharacterized protein</fullName>
    </submittedName>
</protein>
<feature type="region of interest" description="Disordered" evidence="1">
    <location>
        <begin position="78"/>
        <end position="122"/>
    </location>
</feature>
<evidence type="ECO:0000313" key="2">
    <source>
        <dbReference type="EMBL" id="KAH1179061.1"/>
    </source>
</evidence>
<feature type="compositionally biased region" description="Polar residues" evidence="1">
    <location>
        <begin position="307"/>
        <end position="322"/>
    </location>
</feature>
<organism evidence="2 3">
    <name type="scientific">Mauremys mutica</name>
    <name type="common">yellowpond turtle</name>
    <dbReference type="NCBI Taxonomy" id="74926"/>
    <lineage>
        <taxon>Eukaryota</taxon>
        <taxon>Metazoa</taxon>
        <taxon>Chordata</taxon>
        <taxon>Craniata</taxon>
        <taxon>Vertebrata</taxon>
        <taxon>Euteleostomi</taxon>
        <taxon>Archelosauria</taxon>
        <taxon>Testudinata</taxon>
        <taxon>Testudines</taxon>
        <taxon>Cryptodira</taxon>
        <taxon>Durocryptodira</taxon>
        <taxon>Testudinoidea</taxon>
        <taxon>Geoemydidae</taxon>
        <taxon>Geoemydinae</taxon>
        <taxon>Mauremys</taxon>
    </lineage>
</organism>
<dbReference type="PANTHER" id="PTHR37884">
    <property type="entry name" value="SEPTIN 4"/>
    <property type="match status" value="1"/>
</dbReference>
<comment type="caution">
    <text evidence="2">The sequence shown here is derived from an EMBL/GenBank/DDBJ whole genome shotgun (WGS) entry which is preliminary data.</text>
</comment>
<proteinExistence type="predicted"/>
<keyword evidence="3" id="KW-1185">Reference proteome</keyword>
<evidence type="ECO:0000256" key="1">
    <source>
        <dbReference type="SAM" id="MobiDB-lite"/>
    </source>
</evidence>
<feature type="compositionally biased region" description="Basic residues" evidence="1">
    <location>
        <begin position="1"/>
        <end position="18"/>
    </location>
</feature>
<sequence length="652" mass="70864">MPKSRYHGRRSARYHRTYRSPGTDRSLATPTLSRTQHPVTQPGQPDQLVPPVLHQGQWQGPPWQGQWCQWPPWPPVHVLQGPPSIGGALEPPSVALSRPPRDRSADHGSLPLHEESDQWADPAAPADVQSLVLAPSPEDKIAAPPPSVPQEDFRAHQELPKRVASSPHLQAEAMEGPSDSLFNVLSSSAPGRVALLVHEWVANISNALWQTPASLAPISKWAECKYFVPTKGHEYLYTHLVPNSLVVESVNHRERQGQPGPAPKNKDSKRLDSFGRKLYSPASFQLRGSERCQGIVLRQASAPPRSASPQRGSEIPQSTSPQRGCEIPRSASPQRGSEIPRGASPQRGSEIPRSTSLKQGSEIPRSTSPQRGSEIPRSTSPQRGSEIPRSTSLKQGSEIPRGASPQRGSEIPRSTSPQRGSEIPRSTSPQRGSEIPRSTSPQRGSEIPRSTSLKQGSEIPRSASPQRGSEIPRSASPQRGSEIPRSASPQRAGELSQGILLRRESEPPLSASSQRGNEFCQGILLRRGSAPPRTAAPQRESELLRSVFPQQGHDLPQSASLQRGSESPRSASPQTVMELRSGKCSVQPGKLSVTASHLLASCPPKERILADRINPQELTTARGCFSQQRDSSATDQTCSQNHPQSKRPIDPD</sequence>
<feature type="compositionally biased region" description="Polar residues" evidence="1">
    <location>
        <begin position="557"/>
        <end position="575"/>
    </location>
</feature>
<feature type="region of interest" description="Disordered" evidence="1">
    <location>
        <begin position="620"/>
        <end position="652"/>
    </location>
</feature>
<dbReference type="EMBL" id="JAHDVG010000473">
    <property type="protein sequence ID" value="KAH1179061.1"/>
    <property type="molecule type" value="Genomic_DNA"/>
</dbReference>
<name>A0A9D3XG85_9SAUR</name>